<keyword evidence="7" id="KW-0449">Lipoprotein</keyword>
<dbReference type="PANTHER" id="PTHR34992">
    <property type="entry name" value="HYPHAL ANASTAMOSIS-7 PROTEIN"/>
    <property type="match status" value="1"/>
</dbReference>
<comment type="caution">
    <text evidence="11">The sequence shown here is derived from an EMBL/GenBank/DDBJ whole genome shotgun (WGS) entry which is preliminary data.</text>
</comment>
<gene>
    <name evidence="11" type="ORF">B0H63DRAFT_528984</name>
</gene>
<sequence>MAPLRSLVAAALLLVSSVNAHFLLLHPTSLEGTEIDESKEGNAPCGANMPDLASSPSSEFHVGGDQVAVQLSHPQANWLIRGTLDGKASGNWTQMFPIVKQSGVGAFCEIAVVAPEAWVGKKGVISVAANAPDGILYQCAVVNFVSGTNTTLDSNCRNASSVTASPENDVQLAALISKADTTTKGNSASGFGLPLGSLFAAAAMAMAGAAIL</sequence>
<dbReference type="AlphaFoldDB" id="A0AAE0N2S3"/>
<evidence type="ECO:0000256" key="7">
    <source>
        <dbReference type="ARBA" id="ARBA00023288"/>
    </source>
</evidence>
<dbReference type="PANTHER" id="PTHR34992:SF1">
    <property type="entry name" value="COPPER ACQUISITION FACTOR BIM1-LIKE DOMAIN-CONTAINING PROTEIN"/>
    <property type="match status" value="1"/>
</dbReference>
<evidence type="ECO:0000256" key="5">
    <source>
        <dbReference type="ARBA" id="ARBA00023136"/>
    </source>
</evidence>
<proteinExistence type="predicted"/>
<name>A0AAE0N2S3_9PEZI</name>
<feature type="signal peptide" evidence="9">
    <location>
        <begin position="1"/>
        <end position="20"/>
    </location>
</feature>
<dbReference type="EMBL" id="JAULSW010000010">
    <property type="protein sequence ID" value="KAK3368622.1"/>
    <property type="molecule type" value="Genomic_DNA"/>
</dbReference>
<reference evidence="11" key="2">
    <citation type="submission" date="2023-06" db="EMBL/GenBank/DDBJ databases">
        <authorList>
            <consortium name="Lawrence Berkeley National Laboratory"/>
            <person name="Haridas S."/>
            <person name="Hensen N."/>
            <person name="Bonometti L."/>
            <person name="Westerberg I."/>
            <person name="Brannstrom I.O."/>
            <person name="Guillou S."/>
            <person name="Cros-Aarteil S."/>
            <person name="Calhoun S."/>
            <person name="Kuo A."/>
            <person name="Mondo S."/>
            <person name="Pangilinan J."/>
            <person name="Riley R."/>
            <person name="LaButti K."/>
            <person name="Andreopoulos B."/>
            <person name="Lipzen A."/>
            <person name="Chen C."/>
            <person name="Yanf M."/>
            <person name="Daum C."/>
            <person name="Ng V."/>
            <person name="Clum A."/>
            <person name="Steindorff A."/>
            <person name="Ohm R."/>
            <person name="Martin F."/>
            <person name="Silar P."/>
            <person name="Natvig D."/>
            <person name="Lalanne C."/>
            <person name="Gautier V."/>
            <person name="Ament-velasquez S.L."/>
            <person name="Kruys A."/>
            <person name="Hutchinson M.I."/>
            <person name="Powell A.J."/>
            <person name="Barry K."/>
            <person name="Miller A.N."/>
            <person name="Grigoriev I.V."/>
            <person name="Debuchy R."/>
            <person name="Gladieux P."/>
            <person name="Thoren M.H."/>
            <person name="Johannesson H."/>
        </authorList>
    </citation>
    <scope>NUCLEOTIDE SEQUENCE</scope>
    <source>
        <strain evidence="11">CBS 232.78</strain>
    </source>
</reference>
<keyword evidence="12" id="KW-1185">Reference proteome</keyword>
<keyword evidence="3" id="KW-0336">GPI-anchor</keyword>
<dbReference type="Proteomes" id="UP001285441">
    <property type="component" value="Unassembled WGS sequence"/>
</dbReference>
<dbReference type="InterPro" id="IPR046530">
    <property type="entry name" value="BIM1-like_dom"/>
</dbReference>
<evidence type="ECO:0000256" key="9">
    <source>
        <dbReference type="SAM" id="SignalP"/>
    </source>
</evidence>
<evidence type="ECO:0000259" key="10">
    <source>
        <dbReference type="Pfam" id="PF20238"/>
    </source>
</evidence>
<evidence type="ECO:0000256" key="2">
    <source>
        <dbReference type="ARBA" id="ARBA00022475"/>
    </source>
</evidence>
<evidence type="ECO:0000256" key="1">
    <source>
        <dbReference type="ARBA" id="ARBA00004609"/>
    </source>
</evidence>
<dbReference type="GO" id="GO:0098552">
    <property type="term" value="C:side of membrane"/>
    <property type="evidence" value="ECO:0007669"/>
    <property type="project" value="UniProtKB-KW"/>
</dbReference>
<dbReference type="InterPro" id="IPR046936">
    <property type="entry name" value="BIM1-like"/>
</dbReference>
<keyword evidence="2" id="KW-1003">Cell membrane</keyword>
<keyword evidence="8" id="KW-0812">Transmembrane</keyword>
<keyword evidence="4 9" id="KW-0732">Signal</keyword>
<dbReference type="CDD" id="cd21176">
    <property type="entry name" value="LPMO_auxiliary-like"/>
    <property type="match status" value="1"/>
</dbReference>
<accession>A0AAE0N2S3</accession>
<evidence type="ECO:0000256" key="4">
    <source>
        <dbReference type="ARBA" id="ARBA00022729"/>
    </source>
</evidence>
<feature type="transmembrane region" description="Helical" evidence="8">
    <location>
        <begin position="191"/>
        <end position="211"/>
    </location>
</feature>
<evidence type="ECO:0000256" key="8">
    <source>
        <dbReference type="SAM" id="Phobius"/>
    </source>
</evidence>
<evidence type="ECO:0000313" key="11">
    <source>
        <dbReference type="EMBL" id="KAK3368622.1"/>
    </source>
</evidence>
<evidence type="ECO:0000256" key="3">
    <source>
        <dbReference type="ARBA" id="ARBA00022622"/>
    </source>
</evidence>
<organism evidence="11 12">
    <name type="scientific">Podospora didyma</name>
    <dbReference type="NCBI Taxonomy" id="330526"/>
    <lineage>
        <taxon>Eukaryota</taxon>
        <taxon>Fungi</taxon>
        <taxon>Dikarya</taxon>
        <taxon>Ascomycota</taxon>
        <taxon>Pezizomycotina</taxon>
        <taxon>Sordariomycetes</taxon>
        <taxon>Sordariomycetidae</taxon>
        <taxon>Sordariales</taxon>
        <taxon>Podosporaceae</taxon>
        <taxon>Podospora</taxon>
    </lineage>
</organism>
<feature type="domain" description="Copper acquisition factor BIM1-like" evidence="10">
    <location>
        <begin position="19"/>
        <end position="160"/>
    </location>
</feature>
<keyword evidence="5 8" id="KW-0472">Membrane</keyword>
<reference evidence="11" key="1">
    <citation type="journal article" date="2023" name="Mol. Phylogenet. Evol.">
        <title>Genome-scale phylogeny and comparative genomics of the fungal order Sordariales.</title>
        <authorList>
            <person name="Hensen N."/>
            <person name="Bonometti L."/>
            <person name="Westerberg I."/>
            <person name="Brannstrom I.O."/>
            <person name="Guillou S."/>
            <person name="Cros-Aarteil S."/>
            <person name="Calhoun S."/>
            <person name="Haridas S."/>
            <person name="Kuo A."/>
            <person name="Mondo S."/>
            <person name="Pangilinan J."/>
            <person name="Riley R."/>
            <person name="LaButti K."/>
            <person name="Andreopoulos B."/>
            <person name="Lipzen A."/>
            <person name="Chen C."/>
            <person name="Yan M."/>
            <person name="Daum C."/>
            <person name="Ng V."/>
            <person name="Clum A."/>
            <person name="Steindorff A."/>
            <person name="Ohm R.A."/>
            <person name="Martin F."/>
            <person name="Silar P."/>
            <person name="Natvig D.O."/>
            <person name="Lalanne C."/>
            <person name="Gautier V."/>
            <person name="Ament-Velasquez S.L."/>
            <person name="Kruys A."/>
            <person name="Hutchinson M.I."/>
            <person name="Powell A.J."/>
            <person name="Barry K."/>
            <person name="Miller A.N."/>
            <person name="Grigoriev I.V."/>
            <person name="Debuchy R."/>
            <person name="Gladieux P."/>
            <person name="Hiltunen Thoren M."/>
            <person name="Johannesson H."/>
        </authorList>
    </citation>
    <scope>NUCLEOTIDE SEQUENCE</scope>
    <source>
        <strain evidence="11">CBS 232.78</strain>
    </source>
</reference>
<keyword evidence="8" id="KW-1133">Transmembrane helix</keyword>
<protein>
    <recommendedName>
        <fullName evidence="10">Copper acquisition factor BIM1-like domain-containing protein</fullName>
    </recommendedName>
</protein>
<evidence type="ECO:0000313" key="12">
    <source>
        <dbReference type="Proteomes" id="UP001285441"/>
    </source>
</evidence>
<comment type="subcellular location">
    <subcellularLocation>
        <location evidence="1">Cell membrane</location>
        <topology evidence="1">Lipid-anchor</topology>
        <topology evidence="1">GPI-anchor</topology>
    </subcellularLocation>
</comment>
<dbReference type="Pfam" id="PF20238">
    <property type="entry name" value="BIM1-like_dom"/>
    <property type="match status" value="1"/>
</dbReference>
<dbReference type="GO" id="GO:0005886">
    <property type="term" value="C:plasma membrane"/>
    <property type="evidence" value="ECO:0007669"/>
    <property type="project" value="UniProtKB-SubCell"/>
</dbReference>
<feature type="chain" id="PRO_5041958756" description="Copper acquisition factor BIM1-like domain-containing protein" evidence="9">
    <location>
        <begin position="21"/>
        <end position="212"/>
    </location>
</feature>
<keyword evidence="6" id="KW-0325">Glycoprotein</keyword>
<evidence type="ECO:0000256" key="6">
    <source>
        <dbReference type="ARBA" id="ARBA00023180"/>
    </source>
</evidence>